<proteinExistence type="predicted"/>
<accession>A0ABD6C0L4</accession>
<dbReference type="Proteomes" id="UP001597185">
    <property type="component" value="Unassembled WGS sequence"/>
</dbReference>
<gene>
    <name evidence="2" type="ORF">ACFR9T_07945</name>
</gene>
<keyword evidence="3" id="KW-1185">Reference proteome</keyword>
<evidence type="ECO:0000313" key="2">
    <source>
        <dbReference type="EMBL" id="MFD1570518.1"/>
    </source>
</evidence>
<name>A0ABD6C0L4_9EURY</name>
<feature type="region of interest" description="Disordered" evidence="1">
    <location>
        <begin position="317"/>
        <end position="351"/>
    </location>
</feature>
<organism evidence="2 3">
    <name type="scientific">Halorubrum laminariae</name>
    <dbReference type="NCBI Taxonomy" id="1433523"/>
    <lineage>
        <taxon>Archaea</taxon>
        <taxon>Methanobacteriati</taxon>
        <taxon>Methanobacteriota</taxon>
        <taxon>Stenosarchaea group</taxon>
        <taxon>Halobacteria</taxon>
        <taxon>Halobacteriales</taxon>
        <taxon>Haloferacaceae</taxon>
        <taxon>Halorubrum</taxon>
    </lineage>
</organism>
<reference evidence="2 3" key="1">
    <citation type="journal article" date="2019" name="Int. J. Syst. Evol. Microbiol.">
        <title>The Global Catalogue of Microorganisms (GCM) 10K type strain sequencing project: providing services to taxonomists for standard genome sequencing and annotation.</title>
        <authorList>
            <consortium name="The Broad Institute Genomics Platform"/>
            <consortium name="The Broad Institute Genome Sequencing Center for Infectious Disease"/>
            <person name="Wu L."/>
            <person name="Ma J."/>
        </authorList>
    </citation>
    <scope>NUCLEOTIDE SEQUENCE [LARGE SCALE GENOMIC DNA]</scope>
    <source>
        <strain evidence="2 3">CGMCC 1.12689</strain>
    </source>
</reference>
<sequence>MGRKRQRSRGGSSGSVSRRAVLGVLLTGGAAAAGVQGTGAFSSVTGDRQFSVGTAEDDSALLGIEAADPTGTSGDTVTLFTVTNRLSEPLTLEQVGVADGGSFGITRTDLQIDQWTLQPGEATDLKAGLSCASSTTDDVELSIRAVTTDRDESIELTRSTTVACQPPAAQCLTDPEIELEEETVPCIDINLGGGGEVEIEAEDSVVNGDATITLGGGGDVSVELEDSEIGGDLQIEIRGGGNVSISLSSSEIAGVVRIDTPSGAEIEIEMENATVGGGVSATLGGGGTFSLSMEDSTIEDDTAVTAGGGASVEVEMEGSAIRGDLDVDTRGGSSVEVETEDSEIDGSRPDE</sequence>
<dbReference type="EMBL" id="JBHUDB010000004">
    <property type="protein sequence ID" value="MFD1570518.1"/>
    <property type="molecule type" value="Genomic_DNA"/>
</dbReference>
<comment type="caution">
    <text evidence="2">The sequence shown here is derived from an EMBL/GenBank/DDBJ whole genome shotgun (WGS) entry which is preliminary data.</text>
</comment>
<protein>
    <recommendedName>
        <fullName evidence="4">DUF4097 domain-containing protein</fullName>
    </recommendedName>
</protein>
<evidence type="ECO:0000256" key="1">
    <source>
        <dbReference type="SAM" id="MobiDB-lite"/>
    </source>
</evidence>
<dbReference type="AlphaFoldDB" id="A0ABD6C0L4"/>
<evidence type="ECO:0008006" key="4">
    <source>
        <dbReference type="Google" id="ProtNLM"/>
    </source>
</evidence>
<dbReference type="RefSeq" id="WP_256416782.1">
    <property type="nucleotide sequence ID" value="NZ_JANHDL010000001.1"/>
</dbReference>
<evidence type="ECO:0000313" key="3">
    <source>
        <dbReference type="Proteomes" id="UP001597185"/>
    </source>
</evidence>